<dbReference type="GO" id="GO:0008270">
    <property type="term" value="F:zinc ion binding"/>
    <property type="evidence" value="ECO:0007669"/>
    <property type="project" value="InterPro"/>
</dbReference>
<dbReference type="PATRIC" id="fig|431306.5.peg.2812"/>
<name>A0A0U5BM39_9PROT</name>
<accession>A0A0U5BM39</accession>
<feature type="region of interest" description="Disordered" evidence="2">
    <location>
        <begin position="152"/>
        <end position="188"/>
    </location>
</feature>
<evidence type="ECO:0000256" key="1">
    <source>
        <dbReference type="ARBA" id="ARBA00007031"/>
    </source>
</evidence>
<protein>
    <submittedName>
        <fullName evidence="3">Transcriptional regulator</fullName>
    </submittedName>
</protein>
<dbReference type="InterPro" id="IPR041920">
    <property type="entry name" value="ROS/MUCR_sf"/>
</dbReference>
<dbReference type="InterPro" id="IPR008807">
    <property type="entry name" value="ROS_MUCR"/>
</dbReference>
<dbReference type="AlphaFoldDB" id="A0A0U5BM39"/>
<dbReference type="GO" id="GO:0003677">
    <property type="term" value="F:DNA binding"/>
    <property type="evidence" value="ECO:0007669"/>
    <property type="project" value="InterPro"/>
</dbReference>
<dbReference type="EMBL" id="LN609303">
    <property type="protein sequence ID" value="CEF57390.1"/>
    <property type="molecule type" value="Genomic_DNA"/>
</dbReference>
<comment type="similarity">
    <text evidence="1">Belongs to the ros/MucR family.</text>
</comment>
<sequence>MESCHRPCLLLTRFAPDVQGIFPLMSTNADQPTPDELKRMTATIVKGFLAGNPMDLKKLPALIKLVYRSLEEAHIPVEEPEPEIPAVPIEESVFHNYIICLEDGRHMKLLKSHLRRIYNMTPDEYREKWGLPPDYPMVPKAYSEKCAANEYKRKHGRKMPVRRKKDPNQAPMLKGVLPKSNRKRKRPD</sequence>
<reference evidence="4" key="1">
    <citation type="submission" date="2014-09" db="EMBL/GenBank/DDBJ databases">
        <authorList>
            <person name="Illeghems K.G."/>
        </authorList>
    </citation>
    <scope>NUCLEOTIDE SEQUENCE [LARGE SCALE GENOMIC DNA]</scope>
    <source>
        <strain evidence="4">LMG 23848T</strain>
        <plasmid evidence="4">1P</plasmid>
    </source>
</reference>
<dbReference type="GO" id="GO:0006355">
    <property type="term" value="P:regulation of DNA-templated transcription"/>
    <property type="evidence" value="ECO:0007669"/>
    <property type="project" value="InterPro"/>
</dbReference>
<feature type="compositionally biased region" description="Basic residues" evidence="2">
    <location>
        <begin position="152"/>
        <end position="165"/>
    </location>
</feature>
<dbReference type="Gene3D" id="1.10.10.1550">
    <property type="entry name" value="ROS/MUCR transcriptional regulator protein"/>
    <property type="match status" value="1"/>
</dbReference>
<dbReference type="Pfam" id="PF05443">
    <property type="entry name" value="ROS_MUCR"/>
    <property type="match status" value="1"/>
</dbReference>
<evidence type="ECO:0000313" key="4">
    <source>
        <dbReference type="Proteomes" id="UP000068250"/>
    </source>
</evidence>
<evidence type="ECO:0000313" key="3">
    <source>
        <dbReference type="EMBL" id="CEF57390.1"/>
    </source>
</evidence>
<gene>
    <name evidence="3" type="primary">mucR</name>
    <name evidence="3" type="ORF">AGA_1P81</name>
</gene>
<organism evidence="3 4">
    <name type="scientific">Acetobacter ghanensis</name>
    <dbReference type="NCBI Taxonomy" id="431306"/>
    <lineage>
        <taxon>Bacteria</taxon>
        <taxon>Pseudomonadati</taxon>
        <taxon>Pseudomonadota</taxon>
        <taxon>Alphaproteobacteria</taxon>
        <taxon>Acetobacterales</taxon>
        <taxon>Acetobacteraceae</taxon>
        <taxon>Acetobacter</taxon>
    </lineage>
</organism>
<evidence type="ECO:0000256" key="2">
    <source>
        <dbReference type="SAM" id="MobiDB-lite"/>
    </source>
</evidence>
<geneLocation type="plasmid" evidence="4">
    <name>1P</name>
</geneLocation>
<dbReference type="Proteomes" id="UP000068250">
    <property type="component" value="Plasmid 1P"/>
</dbReference>
<proteinExistence type="inferred from homology"/>